<feature type="domain" description="Pyruvate/ketoisovalerate oxidoreductase catalytic" evidence="2">
    <location>
        <begin position="13"/>
        <end position="158"/>
    </location>
</feature>
<accession>A0A0G0I6L0</accession>
<dbReference type="Proteomes" id="UP000034231">
    <property type="component" value="Unassembled WGS sequence"/>
</dbReference>
<dbReference type="Gene3D" id="3.40.50.920">
    <property type="match status" value="1"/>
</dbReference>
<dbReference type="CDD" id="cd07034">
    <property type="entry name" value="TPP_PYR_PFOR_IOR-alpha_like"/>
    <property type="match status" value="1"/>
</dbReference>
<dbReference type="EMBL" id="LBTX01000008">
    <property type="protein sequence ID" value="KKQ50172.1"/>
    <property type="molecule type" value="Genomic_DNA"/>
</dbReference>
<evidence type="ECO:0000313" key="5">
    <source>
        <dbReference type="Proteomes" id="UP000034231"/>
    </source>
</evidence>
<dbReference type="InterPro" id="IPR002880">
    <property type="entry name" value="Pyrv_Fd/Flavodoxin_OxRdtase_N"/>
</dbReference>
<sequence>MEKVITVKIAGPAGTGIKSAGLLLAQVLNESGYYLKDYSEYPSLVRGGHNTYQVSFSVNEVYCVHKMVDIFVSLAKSHWQEHEKEFTKNTLVFADSDGKTDIPLREMCGQLGGSIYTNTITLGLISYLLDLNKELAKSILKKHFGDDSININAFEAGYLWGENNCQKIATDKGGNKEKKIILDGNEAVGWGLYKADLDMFVAYPMTPATGLLHFLAKNQDEFKLKVIHPEDEIAVASIASGASMAGARAAVGTSGGGFALMTETISLDAMAGLGVVYYLSQRPGPATGMPTWTAQGDLLFAVHSGHGEFPKIVLAPGDWNEAYEFGKLSLNLANKFDIPVILLSDKNLSESSTNIKDFTSDKAEIVASNKVIPGKRDKIKLYNSYEHDEEGFSIEGAEESKKMADLRLKKSKEILKEMPKVNLFGNDKAKKLIVSWGSTKGAILETLREMKNREDFAFLQIRGMWPIDPKVSQIINAFSEKILVENNATGQLEALLKSQMTVEFTKRILKYDGRPFFPEELKEALND</sequence>
<dbReference type="AlphaFoldDB" id="A0A0G0I6L0"/>
<dbReference type="Gene3D" id="3.40.920.10">
    <property type="entry name" value="Pyruvate-ferredoxin oxidoreductase, PFOR, domain III"/>
    <property type="match status" value="1"/>
</dbReference>
<dbReference type="PATRIC" id="fig|1618488.3.peg.476"/>
<dbReference type="InterPro" id="IPR029061">
    <property type="entry name" value="THDP-binding"/>
</dbReference>
<protein>
    <submittedName>
        <fullName evidence="4">Pyruvate flavodoxin/ferredoxin oxidoreductase domain protein</fullName>
    </submittedName>
</protein>
<gene>
    <name evidence="4" type="ORF">US68_C0008G0057</name>
</gene>
<dbReference type="GO" id="GO:0006979">
    <property type="term" value="P:response to oxidative stress"/>
    <property type="evidence" value="ECO:0007669"/>
    <property type="project" value="TreeGrafter"/>
</dbReference>
<dbReference type="PANTHER" id="PTHR32154">
    <property type="entry name" value="PYRUVATE-FLAVODOXIN OXIDOREDUCTASE-RELATED"/>
    <property type="match status" value="1"/>
</dbReference>
<dbReference type="InterPro" id="IPR022367">
    <property type="entry name" value="2-oxoacid/accept_OxRdtase_asu"/>
</dbReference>
<comment type="caution">
    <text evidence="4">The sequence shown here is derived from an EMBL/GenBank/DDBJ whole genome shotgun (WGS) entry which is preliminary data.</text>
</comment>
<dbReference type="Gene3D" id="3.40.50.970">
    <property type="match status" value="1"/>
</dbReference>
<reference evidence="4 5" key="1">
    <citation type="journal article" date="2015" name="Nature">
        <title>rRNA introns, odd ribosomes, and small enigmatic genomes across a large radiation of phyla.</title>
        <authorList>
            <person name="Brown C.T."/>
            <person name="Hug L.A."/>
            <person name="Thomas B.C."/>
            <person name="Sharon I."/>
            <person name="Castelle C.J."/>
            <person name="Singh A."/>
            <person name="Wilkins M.J."/>
            <person name="Williams K.H."/>
            <person name="Banfield J.F."/>
        </authorList>
    </citation>
    <scope>NUCLEOTIDE SEQUENCE [LARGE SCALE GENOMIC DNA]</scope>
</reference>
<evidence type="ECO:0000313" key="4">
    <source>
        <dbReference type="EMBL" id="KKQ50172.1"/>
    </source>
</evidence>
<keyword evidence="4" id="KW-0670">Pyruvate</keyword>
<dbReference type="InterPro" id="IPR050722">
    <property type="entry name" value="Pyruvate:ferred/Flavod_OxRd"/>
</dbReference>
<dbReference type="InterPro" id="IPR019752">
    <property type="entry name" value="Pyrv/ketoisovalerate_OxRed_cat"/>
</dbReference>
<dbReference type="Pfam" id="PF01558">
    <property type="entry name" value="POR"/>
    <property type="match status" value="1"/>
</dbReference>
<name>A0A0G0I6L0_9BACT</name>
<dbReference type="SUPFAM" id="SSF52922">
    <property type="entry name" value="TK C-terminal domain-like"/>
    <property type="match status" value="1"/>
</dbReference>
<proteinExistence type="predicted"/>
<evidence type="ECO:0000259" key="2">
    <source>
        <dbReference type="Pfam" id="PF01558"/>
    </source>
</evidence>
<feature type="domain" description="Pyruvate flavodoxin/ferredoxin oxidoreductase pyrimidine binding" evidence="3">
    <location>
        <begin position="191"/>
        <end position="378"/>
    </location>
</feature>
<dbReference type="Pfam" id="PF01855">
    <property type="entry name" value="POR_N"/>
    <property type="match status" value="1"/>
</dbReference>
<dbReference type="PANTHER" id="PTHR32154:SF20">
    <property type="entry name" value="2-OXOGLUTARATE OXIDOREDUCTASE SUBUNIT KORA"/>
    <property type="match status" value="1"/>
</dbReference>
<dbReference type="SUPFAM" id="SSF53323">
    <property type="entry name" value="Pyruvate-ferredoxin oxidoreductase, PFOR, domain III"/>
    <property type="match status" value="1"/>
</dbReference>
<dbReference type="SUPFAM" id="SSF52518">
    <property type="entry name" value="Thiamin diphosphate-binding fold (THDP-binding)"/>
    <property type="match status" value="1"/>
</dbReference>
<organism evidence="4 5">
    <name type="scientific">Candidatus Shapirobacteria bacterium GW2011_GWE1_38_10</name>
    <dbReference type="NCBI Taxonomy" id="1618488"/>
    <lineage>
        <taxon>Bacteria</taxon>
        <taxon>Candidatus Shapironibacteriota</taxon>
    </lineage>
</organism>
<dbReference type="NCBIfam" id="TIGR03710">
    <property type="entry name" value="OAFO_sf"/>
    <property type="match status" value="1"/>
</dbReference>
<keyword evidence="1" id="KW-0560">Oxidoreductase</keyword>
<dbReference type="GO" id="GO:0016903">
    <property type="term" value="F:oxidoreductase activity, acting on the aldehyde or oxo group of donors"/>
    <property type="evidence" value="ECO:0007669"/>
    <property type="project" value="InterPro"/>
</dbReference>
<evidence type="ECO:0000259" key="3">
    <source>
        <dbReference type="Pfam" id="PF01855"/>
    </source>
</evidence>
<evidence type="ECO:0000256" key="1">
    <source>
        <dbReference type="ARBA" id="ARBA00023002"/>
    </source>
</evidence>
<dbReference type="InterPro" id="IPR009014">
    <property type="entry name" value="Transketo_C/PFOR_II"/>
</dbReference>
<dbReference type="InterPro" id="IPR002869">
    <property type="entry name" value="Pyrv_flavodox_OxRed_cen"/>
</dbReference>